<feature type="region of interest" description="Disordered" evidence="1">
    <location>
        <begin position="1"/>
        <end position="49"/>
    </location>
</feature>
<dbReference type="Gene3D" id="1.25.40.10">
    <property type="entry name" value="Tetratricopeptide repeat domain"/>
    <property type="match status" value="1"/>
</dbReference>
<protein>
    <submittedName>
        <fullName evidence="2">Uncharacterized protein</fullName>
    </submittedName>
</protein>
<dbReference type="InterPro" id="IPR019734">
    <property type="entry name" value="TPR_rpt"/>
</dbReference>
<feature type="compositionally biased region" description="Basic and acidic residues" evidence="1">
    <location>
        <begin position="1"/>
        <end position="10"/>
    </location>
</feature>
<dbReference type="SMART" id="SM00028">
    <property type="entry name" value="TPR"/>
    <property type="match status" value="4"/>
</dbReference>
<sequence>MSSLDEHAERTSASNHSDAMSDHWSSSDASCAASSSGTSDDSSSEASSDLDQDLLAAPMDVMDEDSELAWSSTIPAPAAVMRWYNDVLKLTPKSSSSIKEGLQHAQGIIKMARTAGGLAERIETVCVVALRFLHRVARRQSTKGKRELPGTALSVLTITVVCEMEELLKILTKHNRRSPPSRAEEAEKFTKLASEALGLLRDAVKIARARLGMLKKGPASQGSQSSEEPLPTIELSSVRRMFRLTMASIGPALDRQAITESVPDLETLYALYPFLRGLNARKKQLKRSHAEIDGAHSTAHDADREASVEISILQQAEQETDRGTLDYKDRKAYLAHWRQAVSRAEQASEIAASGSGLEPRKTITFLQFTLIALCQLGLFKHATILAELTTLILREVFDDCPTFDLQRQLCHSLAALGILLRKSGRPLPAADVLEKALQLLQQTGEGRVGKEPSSFLASLRSEYAFCVVTSARHVGKTTYVKGVRAAKEAVSLWRKVNKARQSDWEAKYGLARALHTYAKASYYGASVLHDGPFCELAEEATELYRDLAKIRPHFLAFPLAKCLALLEDMIDDPPADSILAAEESIKLFTALQDTWGHHFDYELANLYRSVGIIYAIHNDFEKAEPALDRGITLSARQYLDFTSSRGLRALACAMLEMYEDALDDAEVGEMLYREKDEGGDVRSISWMLAIQGYSLLMMGKETEALEPLTRSITMMKERGCAPDGEGNDTEYTLTVGWLGGVHCALGNHQEAIRYGEEAIQIGRFNLEGLDSEQDIKIHEINMARLLVYQAASLLGAGRNTEATVAIQDSLALMDGKTMEGSTRKTALLLHIRCLEASGRSLEAGNQLTKARQIKYSGFLHRLVHTPVAA</sequence>
<dbReference type="SUPFAM" id="SSF48452">
    <property type="entry name" value="TPR-like"/>
    <property type="match status" value="1"/>
</dbReference>
<dbReference type="Proteomes" id="UP000077521">
    <property type="component" value="Unassembled WGS sequence"/>
</dbReference>
<organism evidence="2 3">
    <name type="scientific">Tilletia indica</name>
    <dbReference type="NCBI Taxonomy" id="43049"/>
    <lineage>
        <taxon>Eukaryota</taxon>
        <taxon>Fungi</taxon>
        <taxon>Dikarya</taxon>
        <taxon>Basidiomycota</taxon>
        <taxon>Ustilaginomycotina</taxon>
        <taxon>Exobasidiomycetes</taxon>
        <taxon>Tilletiales</taxon>
        <taxon>Tilletiaceae</taxon>
        <taxon>Tilletia</taxon>
    </lineage>
</organism>
<evidence type="ECO:0000256" key="1">
    <source>
        <dbReference type="SAM" id="MobiDB-lite"/>
    </source>
</evidence>
<comment type="caution">
    <text evidence="2">The sequence shown here is derived from an EMBL/GenBank/DDBJ whole genome shotgun (WGS) entry which is preliminary data.</text>
</comment>
<dbReference type="InterPro" id="IPR011990">
    <property type="entry name" value="TPR-like_helical_dom_sf"/>
</dbReference>
<proteinExistence type="predicted"/>
<gene>
    <name evidence="2" type="ORF">A4X13_0g7889</name>
</gene>
<feature type="compositionally biased region" description="Low complexity" evidence="1">
    <location>
        <begin position="22"/>
        <end position="49"/>
    </location>
</feature>
<keyword evidence="3" id="KW-1185">Reference proteome</keyword>
<evidence type="ECO:0000313" key="3">
    <source>
        <dbReference type="Proteomes" id="UP000077521"/>
    </source>
</evidence>
<dbReference type="AlphaFoldDB" id="A0A177TL01"/>
<accession>A0A177TL01</accession>
<dbReference type="EMBL" id="LWDF02001127">
    <property type="protein sequence ID" value="KAE8240241.1"/>
    <property type="molecule type" value="Genomic_DNA"/>
</dbReference>
<name>A0A177TL01_9BASI</name>
<evidence type="ECO:0000313" key="2">
    <source>
        <dbReference type="EMBL" id="KAE8240241.1"/>
    </source>
</evidence>
<dbReference type="PROSITE" id="PS50005">
    <property type="entry name" value="TPR"/>
    <property type="match status" value="1"/>
</dbReference>
<reference evidence="2" key="2">
    <citation type="journal article" date="2019" name="IMA Fungus">
        <title>Genome sequencing and comparison of five Tilletia species to identify candidate genes for the detection of regulated species infecting wheat.</title>
        <authorList>
            <person name="Nguyen H.D.T."/>
            <person name="Sultana T."/>
            <person name="Kesanakurti P."/>
            <person name="Hambleton S."/>
        </authorList>
    </citation>
    <scope>NUCLEOTIDE SEQUENCE</scope>
    <source>
        <strain evidence="2">DAOMC 236416</strain>
    </source>
</reference>
<reference evidence="2" key="1">
    <citation type="submission" date="2016-04" db="EMBL/GenBank/DDBJ databases">
        <authorList>
            <person name="Nguyen H.D."/>
            <person name="Samba Siva P."/>
            <person name="Cullis J."/>
            <person name="Levesque C.A."/>
            <person name="Hambleton S."/>
        </authorList>
    </citation>
    <scope>NUCLEOTIDE SEQUENCE</scope>
    <source>
        <strain evidence="2">DAOMC 236416</strain>
    </source>
</reference>